<dbReference type="GO" id="GO:0009306">
    <property type="term" value="P:protein secretion"/>
    <property type="evidence" value="ECO:0007669"/>
    <property type="project" value="InterPro"/>
</dbReference>
<evidence type="ECO:0000313" key="6">
    <source>
        <dbReference type="EMBL" id="SDZ92454.1"/>
    </source>
</evidence>
<dbReference type="PANTHER" id="PTHR36985">
    <property type="entry name" value="TRANSLOCATION AND ASSEMBLY MODULE SUBUNIT TAMB"/>
    <property type="match status" value="1"/>
</dbReference>
<evidence type="ECO:0000313" key="7">
    <source>
        <dbReference type="Proteomes" id="UP000198820"/>
    </source>
</evidence>
<evidence type="ECO:0000256" key="2">
    <source>
        <dbReference type="ARBA" id="ARBA00022692"/>
    </source>
</evidence>
<gene>
    <name evidence="6" type="ORF">SAMN05421540_102195</name>
</gene>
<proteinExistence type="predicted"/>
<comment type="subcellular location">
    <subcellularLocation>
        <location evidence="1">Membrane</location>
        <topology evidence="1">Single-pass membrane protein</topology>
    </subcellularLocation>
</comment>
<evidence type="ECO:0000256" key="3">
    <source>
        <dbReference type="ARBA" id="ARBA00022989"/>
    </source>
</evidence>
<protein>
    <recommendedName>
        <fullName evidence="5">Translocation and assembly module TamB C-terminal domain-containing protein</fullName>
    </recommendedName>
</protein>
<accession>A0A1H3X1E2</accession>
<name>A0A1H3X1E2_9FLAO</name>
<dbReference type="InterPro" id="IPR007452">
    <property type="entry name" value="TamB_C"/>
</dbReference>
<dbReference type="PANTHER" id="PTHR36985:SF1">
    <property type="entry name" value="TRANSLOCATION AND ASSEMBLY MODULE SUBUNIT TAMB"/>
    <property type="match status" value="1"/>
</dbReference>
<sequence>MKALRTLFYYLKRFVVLLLILIVILLVFFSIPSVQTRIAKELTTSLNDNYGTDINIEKFKVGYNGRFKLDKVFIKDHKKDTLIYADQLSSSLLDLINLDFTHLNFSTTEADSLVFKLTQYKGEDFSNLDYFIDQLDDTTSTSESSTIIEFERILMTDSRFQILNENLENPKALELNYLNLNASDLVVDGPIVTVDINRLSSVMGRGIVIEDMQAQFSYTLEEMQVKNLNLLTSNSSVIADVQMTYEREDLADFENKVNFNAQIHSSEISSSDLRRFYDQFGYGNKLYVQGNMNGSLNDFTLTNFYLDGLTGTKYRGSIDLRNSFSTENGFRVEANHSTFQSNRNDIIRLLPPLLEENLPEFLDQFENVNLNGQTIYDNDNLALNFYAKNKFGDIRVDVDFEAISDPEQVTYKGSLGLIEYDLSSILDTKLIRRVSLSAFVNGKGFTQESLNTRVNAKISSININKYEYQDIEVSGNLKAPIFDGQIISHDDNFEFDFNGVIDASKELNSYDFDLDIKKAQLNEMNIVDRSEKSEFSGKIQVDLKGNTIDEAVGELRFIDFAYQEEAESYQFDTLTLKSINKNNKKIITVKSPDIIDGKMSGEFRITSLPQLFGDAIQNLYFREDDYNQNNYQYVDFNFKIYNKVVEVFFPDIRLSADTYLNGSLVANQNEFKLNFKTPLLEAFGNRLENVNLQIDNKNPLYNSFVRVDSLSTSVYNISDFSMINVTLNDTLYMRSEFRGGQNNKDKFNLSLYQTLTEDNKSVFGFKRSSLKFKDKLWWINKDNNENNRVLVERGFQNFEFDSISMINENQIIDLEGAVRDSTYKNVNLNFKKVDLASVTPYMDSLNLDGEINGKLQILQERKLYKPNLDIKIDQFKLNDFDYGQLILEADGNKDLNEFSVSAKLLKEGTYLFDIGGQIKNKNQKQIADLDISFKDFDVQALSPLGDEVINNMRGTLYGNAKLTGDLQSPDLNGEIQLYKAGLGVPYLNVDYAFANDATVKFNDKDIVFSDINIQDTKYDTKGVLSGYITHNTLYDWELDLDISSENLVVLDTDFERGALYYGTAFIDGNAQIYGPIDELSIDVNASTQPNTVFKIPLDDTETVADNSFIYFLSPEEKAAQLEGKQVQIKDVTGLKLNFELDITRDAEVEIVVDQSTGSRLNGRGAGTILIEINTNGKFNMWGDFVAYEGFYDFRYAGNLVQKKFELIPGSNLTWNGDPVQANMDVQAKYTTSANPAVILENPSINREIPVEVITNLRGQLIQPDISFELNYPNLSSVVKSELEYRIQGEETEYQALSLITQGSFYSQELLGQNALTGNLIESASGIFDDIISSDDSKFKLGLDYVQSQRTPTQDQTGDRVGFTLQTQLSKRIYVNSRFGVPVGGTTESVVFGDVEISFLLNEKGNLRATAFNRESDIQFIGEDLGYTQGVGISYTVNFGSFKELVKKIFDENYKAKATRKEIEDLEDKDKIKIPSYIKFPRSTRSRTIKE</sequence>
<keyword evidence="3" id="KW-1133">Transmembrane helix</keyword>
<dbReference type="RefSeq" id="WP_093239339.1">
    <property type="nucleotide sequence ID" value="NZ_FNQF01000002.1"/>
</dbReference>
<dbReference type="Proteomes" id="UP000198820">
    <property type="component" value="Unassembled WGS sequence"/>
</dbReference>
<reference evidence="6 7" key="1">
    <citation type="submission" date="2016-10" db="EMBL/GenBank/DDBJ databases">
        <authorList>
            <person name="de Groot N.N."/>
        </authorList>
    </citation>
    <scope>NUCLEOTIDE SEQUENCE [LARGE SCALE GENOMIC DNA]</scope>
    <source>
        <strain evidence="6 7">DSM 23581</strain>
    </source>
</reference>
<feature type="domain" description="Translocation and assembly module TamB C-terminal" evidence="5">
    <location>
        <begin position="1014"/>
        <end position="1438"/>
    </location>
</feature>
<dbReference type="GO" id="GO:0005886">
    <property type="term" value="C:plasma membrane"/>
    <property type="evidence" value="ECO:0007669"/>
    <property type="project" value="InterPro"/>
</dbReference>
<evidence type="ECO:0000259" key="5">
    <source>
        <dbReference type="Pfam" id="PF04357"/>
    </source>
</evidence>
<evidence type="ECO:0000256" key="1">
    <source>
        <dbReference type="ARBA" id="ARBA00004167"/>
    </source>
</evidence>
<keyword evidence="4" id="KW-0472">Membrane</keyword>
<organism evidence="6 7">
    <name type="scientific">Psychroflexus halocasei</name>
    <dbReference type="NCBI Taxonomy" id="908615"/>
    <lineage>
        <taxon>Bacteria</taxon>
        <taxon>Pseudomonadati</taxon>
        <taxon>Bacteroidota</taxon>
        <taxon>Flavobacteriia</taxon>
        <taxon>Flavobacteriales</taxon>
        <taxon>Flavobacteriaceae</taxon>
        <taxon>Psychroflexus</taxon>
    </lineage>
</organism>
<evidence type="ECO:0000256" key="4">
    <source>
        <dbReference type="ARBA" id="ARBA00023136"/>
    </source>
</evidence>
<dbReference type="STRING" id="908615.SAMN05421540_102195"/>
<keyword evidence="7" id="KW-1185">Reference proteome</keyword>
<dbReference type="EMBL" id="FNQF01000002">
    <property type="protein sequence ID" value="SDZ92454.1"/>
    <property type="molecule type" value="Genomic_DNA"/>
</dbReference>
<keyword evidence="2" id="KW-0812">Transmembrane</keyword>
<dbReference type="Pfam" id="PF04357">
    <property type="entry name" value="TamB"/>
    <property type="match status" value="1"/>
</dbReference>